<dbReference type="RefSeq" id="WP_176009959.1">
    <property type="nucleotide sequence ID" value="NZ_CP041372.2"/>
</dbReference>
<dbReference type="Pfam" id="PF13279">
    <property type="entry name" value="4HBT_2"/>
    <property type="match status" value="1"/>
</dbReference>
<dbReference type="CDD" id="cd00586">
    <property type="entry name" value="4HBT"/>
    <property type="match status" value="1"/>
</dbReference>
<keyword evidence="2" id="KW-1185">Reference proteome</keyword>
<dbReference type="PANTHER" id="PTHR31793:SF24">
    <property type="entry name" value="LONG-CHAIN ACYL-COA THIOESTERASE FADM"/>
    <property type="match status" value="1"/>
</dbReference>
<dbReference type="Gene3D" id="3.10.129.10">
    <property type="entry name" value="Hotdog Thioesterase"/>
    <property type="match status" value="1"/>
</dbReference>
<evidence type="ECO:0000313" key="1">
    <source>
        <dbReference type="EMBL" id="QKS71976.1"/>
    </source>
</evidence>
<dbReference type="GO" id="GO:0047617">
    <property type="term" value="F:fatty acyl-CoA hydrolase activity"/>
    <property type="evidence" value="ECO:0007669"/>
    <property type="project" value="TreeGrafter"/>
</dbReference>
<reference evidence="2" key="1">
    <citation type="submission" date="2019-07" db="EMBL/GenBank/DDBJ databases">
        <title>Bacillus alkalisoli sp. nov. isolated from saline soil.</title>
        <authorList>
            <person name="Sun J.-Q."/>
            <person name="Xu L."/>
        </authorList>
    </citation>
    <scope>NUCLEOTIDE SEQUENCE [LARGE SCALE GENOMIC DNA]</scope>
    <source>
        <strain evidence="2">M4U3P1</strain>
    </source>
</reference>
<dbReference type="InterPro" id="IPR050563">
    <property type="entry name" value="4-hydroxybenzoyl-CoA_TE"/>
</dbReference>
<name>A0A859FIF0_9BACI</name>
<gene>
    <name evidence="1" type="ORF">FLK61_35525</name>
</gene>
<evidence type="ECO:0000313" key="2">
    <source>
        <dbReference type="Proteomes" id="UP000318138"/>
    </source>
</evidence>
<sequence>MALPAYIDDLNTWKEKFTYFQQIPVRFSETDAFGHVNNTVAFVYFEQARISYFMELGLMDDWQKESTIVVTADLQCDYVRQVKFGETLHVGVRVAHVGRSSIDVHYMIENDDRDLCMIGRGRIVQVNKETGKSQEWTDTMRNKFTQFSPA</sequence>
<dbReference type="EMBL" id="CP041372">
    <property type="protein sequence ID" value="QKS71976.1"/>
    <property type="molecule type" value="Genomic_DNA"/>
</dbReference>
<dbReference type="AlphaFoldDB" id="A0A859FIF0"/>
<proteinExistence type="predicted"/>
<protein>
    <submittedName>
        <fullName evidence="1">Acyl-CoA thioesterase</fullName>
    </submittedName>
</protein>
<dbReference type="PANTHER" id="PTHR31793">
    <property type="entry name" value="4-HYDROXYBENZOYL-COA THIOESTERASE FAMILY MEMBER"/>
    <property type="match status" value="1"/>
</dbReference>
<dbReference type="InterPro" id="IPR029069">
    <property type="entry name" value="HotDog_dom_sf"/>
</dbReference>
<dbReference type="KEGG" id="psua:FLK61_35525"/>
<dbReference type="SUPFAM" id="SSF54637">
    <property type="entry name" value="Thioesterase/thiol ester dehydrase-isomerase"/>
    <property type="match status" value="1"/>
</dbReference>
<organism evidence="1 2">
    <name type="scientific">Paenalkalicoccus suaedae</name>
    <dbReference type="NCBI Taxonomy" id="2592382"/>
    <lineage>
        <taxon>Bacteria</taxon>
        <taxon>Bacillati</taxon>
        <taxon>Bacillota</taxon>
        <taxon>Bacilli</taxon>
        <taxon>Bacillales</taxon>
        <taxon>Bacillaceae</taxon>
        <taxon>Paenalkalicoccus</taxon>
    </lineage>
</organism>
<accession>A0A859FIF0</accession>
<dbReference type="Proteomes" id="UP000318138">
    <property type="component" value="Chromosome"/>
</dbReference>